<evidence type="ECO:0000313" key="2">
    <source>
        <dbReference type="Proteomes" id="UP000061660"/>
    </source>
</evidence>
<proteinExistence type="predicted"/>
<dbReference type="AlphaFoldDB" id="A0A0U2U729"/>
<name>A0A0U2U729_9BACL</name>
<gene>
    <name evidence="1" type="ORF">IJ22_17950</name>
</gene>
<evidence type="ECO:0000313" key="1">
    <source>
        <dbReference type="EMBL" id="ALS22169.1"/>
    </source>
</evidence>
<dbReference type="RefSeq" id="WP_062408487.1">
    <property type="nucleotide sequence ID" value="NZ_CP013652.1"/>
</dbReference>
<accession>A0A0U2U729</accession>
<keyword evidence="2" id="KW-1185">Reference proteome</keyword>
<dbReference type="EMBL" id="CP013652">
    <property type="protein sequence ID" value="ALS22169.1"/>
    <property type="molecule type" value="Genomic_DNA"/>
</dbReference>
<reference evidence="1 2" key="2">
    <citation type="journal article" date="2016" name="Genome Announc.">
        <title>Complete Genome Sequences of Two Interactive Moderate Thermophiles, Paenibacillus napthalenovorans 32O-Y and Paenibacillus sp. 32O-W.</title>
        <authorList>
            <person name="Butler R.R.III."/>
            <person name="Wang J."/>
            <person name="Stark B.C."/>
            <person name="Pombert J.F."/>
        </authorList>
    </citation>
    <scope>NUCLEOTIDE SEQUENCE [LARGE SCALE GENOMIC DNA]</scope>
    <source>
        <strain evidence="1 2">32O-Y</strain>
    </source>
</reference>
<protein>
    <submittedName>
        <fullName evidence="1">Uncharacterized protein</fullName>
    </submittedName>
</protein>
<dbReference type="PATRIC" id="fig|162209.4.peg.1903"/>
<dbReference type="Proteomes" id="UP000061660">
    <property type="component" value="Chromosome"/>
</dbReference>
<sequence>MNEDQKYNYFRDSYIDFITAMFNCEISAMNAENKQREVQGDSMAYIEEDYYKVSRRYKMIVDKYIEKMNKDMRKMKSL</sequence>
<organism evidence="1 2">
    <name type="scientific">Paenibacillus naphthalenovorans</name>
    <dbReference type="NCBI Taxonomy" id="162209"/>
    <lineage>
        <taxon>Bacteria</taxon>
        <taxon>Bacillati</taxon>
        <taxon>Bacillota</taxon>
        <taxon>Bacilli</taxon>
        <taxon>Bacillales</taxon>
        <taxon>Paenibacillaceae</taxon>
        <taxon>Paenibacillus</taxon>
    </lineage>
</organism>
<dbReference type="STRING" id="162209.IJ22_17950"/>
<dbReference type="KEGG" id="pnp:IJ22_17950"/>
<reference evidence="2" key="1">
    <citation type="submission" date="2015-12" db="EMBL/GenBank/DDBJ databases">
        <title>Complete genome sequences of two moderately thermophilic Paenibacillus species.</title>
        <authorList>
            <person name="Butler R.III."/>
            <person name="Wang J."/>
            <person name="Stark B.C."/>
            <person name="Pombert J.-F."/>
        </authorList>
    </citation>
    <scope>NUCLEOTIDE SEQUENCE [LARGE SCALE GENOMIC DNA]</scope>
    <source>
        <strain evidence="2">32O-Y</strain>
    </source>
</reference>